<dbReference type="AlphaFoldDB" id="A0A518N4Z7"/>
<feature type="compositionally biased region" description="Low complexity" evidence="1">
    <location>
        <begin position="94"/>
        <end position="129"/>
    </location>
</feature>
<organism evidence="2 3">
    <name type="scientific">Luteimonas granuli</name>
    <dbReference type="NCBI Taxonomy" id="1176533"/>
    <lineage>
        <taxon>Bacteria</taxon>
        <taxon>Pseudomonadati</taxon>
        <taxon>Pseudomonadota</taxon>
        <taxon>Gammaproteobacteria</taxon>
        <taxon>Lysobacterales</taxon>
        <taxon>Lysobacteraceae</taxon>
        <taxon>Luteimonas</taxon>
    </lineage>
</organism>
<dbReference type="EMBL" id="CP042218">
    <property type="protein sequence ID" value="QDW66989.1"/>
    <property type="molecule type" value="Genomic_DNA"/>
</dbReference>
<evidence type="ECO:0000313" key="3">
    <source>
        <dbReference type="Proteomes" id="UP000316584"/>
    </source>
</evidence>
<evidence type="ECO:0000256" key="1">
    <source>
        <dbReference type="SAM" id="MobiDB-lite"/>
    </source>
</evidence>
<feature type="region of interest" description="Disordered" evidence="1">
    <location>
        <begin position="94"/>
        <end position="156"/>
    </location>
</feature>
<gene>
    <name evidence="2" type="ORF">FPZ22_08845</name>
</gene>
<sequence length="156" mass="16163">MSFEELQAKVARAEAALEARERETAADFRVFGGIWRDGWTPPRIIVAGLAGGFLMGWLRPGRTIAGAEPARWLQLMGSIAGLVGSVQAAFAAGQAQEAAADAGDAARAPGATVGQAPAAATAARPPAAADRARRQDPAWDAPPRPAEAATELSEHR</sequence>
<accession>A0A518N4Z7</accession>
<reference evidence="2 3" key="1">
    <citation type="submission" date="2019-07" db="EMBL/GenBank/DDBJ databases">
        <title>Full genome sequence of Luteimonas sp. Gr-4.</title>
        <authorList>
            <person name="Im W.-T."/>
        </authorList>
    </citation>
    <scope>NUCLEOTIDE SEQUENCE [LARGE SCALE GENOMIC DNA]</scope>
    <source>
        <strain evidence="2 3">Gr-4</strain>
    </source>
</reference>
<name>A0A518N4Z7_9GAMM</name>
<dbReference type="KEGG" id="lug:FPZ22_08845"/>
<keyword evidence="3" id="KW-1185">Reference proteome</keyword>
<evidence type="ECO:0000313" key="2">
    <source>
        <dbReference type="EMBL" id="QDW66989.1"/>
    </source>
</evidence>
<dbReference type="OrthoDB" id="6027991at2"/>
<dbReference type="RefSeq" id="WP_144892250.1">
    <property type="nucleotide sequence ID" value="NZ_CP042218.1"/>
</dbReference>
<protein>
    <submittedName>
        <fullName evidence="2">Protein sip-5</fullName>
    </submittedName>
</protein>
<dbReference type="Proteomes" id="UP000316584">
    <property type="component" value="Chromosome"/>
</dbReference>
<proteinExistence type="predicted"/>